<evidence type="ECO:0000259" key="1">
    <source>
        <dbReference type="Pfam" id="PF02627"/>
    </source>
</evidence>
<evidence type="ECO:0000313" key="2">
    <source>
        <dbReference type="EMBL" id="ANE79944.1"/>
    </source>
</evidence>
<dbReference type="EMBL" id="CP015596">
    <property type="protein sequence ID" value="ANE79944.1"/>
    <property type="molecule type" value="Genomic_DNA"/>
</dbReference>
<name>A0A172UME9_9MYCO</name>
<dbReference type="PANTHER" id="PTHR33930">
    <property type="entry name" value="ALKYL HYDROPEROXIDE REDUCTASE AHPD"/>
    <property type="match status" value="1"/>
</dbReference>
<dbReference type="AlphaFoldDB" id="A0A172UME9"/>
<keyword evidence="2" id="KW-0560">Oxidoreductase</keyword>
<keyword evidence="3" id="KW-1185">Reference proteome</keyword>
<dbReference type="GO" id="GO:0051920">
    <property type="term" value="F:peroxiredoxin activity"/>
    <property type="evidence" value="ECO:0007669"/>
    <property type="project" value="InterPro"/>
</dbReference>
<dbReference type="InterPro" id="IPR004675">
    <property type="entry name" value="AhpD_core"/>
</dbReference>
<dbReference type="KEGG" id="madi:A7U43_12030"/>
<feature type="domain" description="Carboxymuconolactone decarboxylase-like" evidence="1">
    <location>
        <begin position="26"/>
        <end position="106"/>
    </location>
</feature>
<reference evidence="2 3" key="1">
    <citation type="submission" date="2016-05" db="EMBL/GenBank/DDBJ databases">
        <title>Complete genome sequence of a phthalic acid esters degrading Mycobacterium sp. YC-RL4.</title>
        <authorList>
            <person name="Ren L."/>
            <person name="Fan S."/>
            <person name="Ruth N."/>
            <person name="Jia Y."/>
            <person name="Wang J."/>
            <person name="Qiao C."/>
        </authorList>
    </citation>
    <scope>NUCLEOTIDE SEQUENCE [LARGE SCALE GENOMIC DNA]</scope>
    <source>
        <strain evidence="2 3">YC-RL4</strain>
    </source>
</reference>
<dbReference type="InterPro" id="IPR003779">
    <property type="entry name" value="CMD-like"/>
</dbReference>
<dbReference type="Pfam" id="PF02627">
    <property type="entry name" value="CMD"/>
    <property type="match status" value="1"/>
</dbReference>
<dbReference type="SUPFAM" id="SSF69118">
    <property type="entry name" value="AhpD-like"/>
    <property type="match status" value="1"/>
</dbReference>
<dbReference type="RefSeq" id="WP_067995195.1">
    <property type="nucleotide sequence ID" value="NZ_CP015596.1"/>
</dbReference>
<dbReference type="Gene3D" id="1.20.1290.10">
    <property type="entry name" value="AhpD-like"/>
    <property type="match status" value="1"/>
</dbReference>
<dbReference type="PANTHER" id="PTHR33930:SF2">
    <property type="entry name" value="BLR3452 PROTEIN"/>
    <property type="match status" value="1"/>
</dbReference>
<keyword evidence="2" id="KW-0575">Peroxidase</keyword>
<dbReference type="NCBIfam" id="TIGR00778">
    <property type="entry name" value="ahpD_dom"/>
    <property type="match status" value="1"/>
</dbReference>
<protein>
    <submittedName>
        <fullName evidence="2">Alkylhydroperoxidase</fullName>
    </submittedName>
</protein>
<sequence>MGDHDHHTAVLAELKPQHRALRQMIPEVYDGFGALSRAALGTGAVDAKFKELIAMVIGVVQGCDGCIASHAHGAARAGATKQEAAEVIGVGIMMHGGPATIYGARAYAAFCEFADAGTGQPA</sequence>
<dbReference type="Proteomes" id="UP000077143">
    <property type="component" value="Chromosome"/>
</dbReference>
<dbReference type="InterPro" id="IPR029032">
    <property type="entry name" value="AhpD-like"/>
</dbReference>
<organism evidence="2 3">
    <name type="scientific">Mycobacterium adipatum</name>
    <dbReference type="NCBI Taxonomy" id="1682113"/>
    <lineage>
        <taxon>Bacteria</taxon>
        <taxon>Bacillati</taxon>
        <taxon>Actinomycetota</taxon>
        <taxon>Actinomycetes</taxon>
        <taxon>Mycobacteriales</taxon>
        <taxon>Mycobacteriaceae</taxon>
        <taxon>Mycobacterium</taxon>
    </lineage>
</organism>
<evidence type="ECO:0000313" key="3">
    <source>
        <dbReference type="Proteomes" id="UP000077143"/>
    </source>
</evidence>
<dbReference type="STRING" id="1682113.A7U43_12030"/>
<proteinExistence type="predicted"/>
<accession>A0A172UME9</accession>
<dbReference type="OrthoDB" id="1683318at2"/>
<gene>
    <name evidence="2" type="ORF">A7U43_12030</name>
</gene>